<evidence type="ECO:0000256" key="1">
    <source>
        <dbReference type="SAM" id="MobiDB-lite"/>
    </source>
</evidence>
<gene>
    <name evidence="2" type="ORF">ABGB03_13435</name>
</gene>
<proteinExistence type="predicted"/>
<reference evidence="2" key="1">
    <citation type="submission" date="2024-05" db="EMBL/GenBank/DDBJ databases">
        <title>Pontimicrobium maritimus sp. nov., isolated form sea water.</title>
        <authorList>
            <person name="Muhammad N."/>
            <person name="Vuong T.Q."/>
            <person name="Han H.L."/>
            <person name="Kim S.-G."/>
        </authorList>
    </citation>
    <scope>NUCLEOTIDE SEQUENCE</scope>
    <source>
        <strain evidence="2">SW4</strain>
    </source>
</reference>
<evidence type="ECO:0000313" key="2">
    <source>
        <dbReference type="EMBL" id="XBG60859.1"/>
    </source>
</evidence>
<feature type="compositionally biased region" description="Acidic residues" evidence="1">
    <location>
        <begin position="360"/>
        <end position="369"/>
    </location>
</feature>
<name>A0AAU7BRA8_9FLAO</name>
<dbReference type="AlphaFoldDB" id="A0AAU7BRA8"/>
<organism evidence="2">
    <name type="scientific">Pontimicrobium sp. SW4</name>
    <dbReference type="NCBI Taxonomy" id="3153519"/>
    <lineage>
        <taxon>Bacteria</taxon>
        <taxon>Pseudomonadati</taxon>
        <taxon>Bacteroidota</taxon>
        <taxon>Flavobacteriia</taxon>
        <taxon>Flavobacteriales</taxon>
        <taxon>Flavobacteriaceae</taxon>
        <taxon>Pontimicrobium</taxon>
    </lineage>
</organism>
<dbReference type="RefSeq" id="WP_347923087.1">
    <property type="nucleotide sequence ID" value="NZ_CP157199.1"/>
</dbReference>
<accession>A0AAU7BRA8</accession>
<dbReference type="EMBL" id="CP157199">
    <property type="protein sequence ID" value="XBG60859.1"/>
    <property type="molecule type" value="Genomic_DNA"/>
</dbReference>
<feature type="compositionally biased region" description="Basic and acidic residues" evidence="1">
    <location>
        <begin position="347"/>
        <end position="359"/>
    </location>
</feature>
<feature type="region of interest" description="Disordered" evidence="1">
    <location>
        <begin position="343"/>
        <end position="369"/>
    </location>
</feature>
<protein>
    <submittedName>
        <fullName evidence="2">Uncharacterized protein</fullName>
    </submittedName>
</protein>
<sequence>MKNFTIYRLAILNKAKEEQVLNYFNGDIDLFKEFEAYYKSLSLNIIAYQDNKGNKRTFSITSEIKTNFEERIIIANLDSAYTGDTCDVRNGDSNSLDYIISKDQLQSRKMFSLLYIPKGLKHGYVVFENKSKHGVKIVFEREFNRFLKEKGYDDFRLIMSPGLNYNYLNNMIEKGKLKKVRLINYRLSDGVQLSLWRNLNNSQKGTEHTEELKFSSKVENDFYKKELSNLFFAKVDLNEKVYFVNQFEIDEISFEINYNNSSKTFYLKDRKKMRSNIDVSGRLKFVGDEATFESKKRVALELINEIMGYKVENENNLREIESEILSKKKGKATKVAAIFAKAKSPKGRQEESLVHKKEEDDNLDSLIDD</sequence>